<dbReference type="Pfam" id="PF13569">
    <property type="entry name" value="DUF4132"/>
    <property type="match status" value="1"/>
</dbReference>
<dbReference type="InterPro" id="IPR056639">
    <property type="entry name" value="DUF7737"/>
</dbReference>
<dbReference type="HOGENOM" id="CLU_003298_1_0_0"/>
<dbReference type="EMBL" id="ACJY01000050">
    <property type="protein sequence ID" value="EFE87158.1"/>
    <property type="molecule type" value="Genomic_DNA"/>
</dbReference>
<evidence type="ECO:0000259" key="2">
    <source>
        <dbReference type="Pfam" id="PF18991"/>
    </source>
</evidence>
<gene>
    <name evidence="4" type="ORF">FUSPEROL_00921</name>
</gene>
<organism evidence="4 5">
    <name type="scientific">Fusobacterium periodonticum ATCC 33693</name>
    <dbReference type="NCBI Taxonomy" id="546275"/>
    <lineage>
        <taxon>Bacteria</taxon>
        <taxon>Fusobacteriati</taxon>
        <taxon>Fusobacteriota</taxon>
        <taxon>Fusobacteriia</taxon>
        <taxon>Fusobacteriales</taxon>
        <taxon>Fusobacteriaceae</taxon>
        <taxon>Fusobacterium</taxon>
    </lineage>
</organism>
<dbReference type="eggNOG" id="COG1413">
    <property type="taxonomic scope" value="Bacteria"/>
</dbReference>
<dbReference type="STRING" id="546275.FUSPEROL_00921"/>
<proteinExistence type="predicted"/>
<evidence type="ECO:0000313" key="5">
    <source>
        <dbReference type="Proteomes" id="UP000003748"/>
    </source>
</evidence>
<feature type="domain" description="DUF5724" evidence="2">
    <location>
        <begin position="47"/>
        <end position="1280"/>
    </location>
</feature>
<sequence>MVGGRMLNFYGNKFTSKVNSFISKIKTEVKTLDRDNQRFIEDIFTKRNYHGYGEILQDNLINKFSRRENVKFEDIFPENIYPALEILIGETNLKNFIKIGEKITKTPYTMGYTRRMVRSSNCRNYIDKLFSVLGTFVHYKFFDINTQKLLLGNCDFQGLEGWDLKNLISSLENKYVIANEIDNGNQEVIDFINEALTSGSSKNINYGSLAAIFVSENKSLVEMAGKLLLAAQRQEGLRQQICETIDEGNQENFEYMFKIIYDNDLIRFSSVKRALGTWTGLLGQNYNNPETVGKKELEIINKLIDNPKYADELLKSDDNVEVYLALWYKASQDVKFALEAVQELLKVTKIHTKLLVAYNLDIFQDIKYQRTVAKDIIKEYSKKDENDFLKIVACYWEHLSYNSYTNTSIKTNRGLFDTTDEAKEFFEILKKVFVLIDGKDKGFDPIIFPWVSRYIYKHNIAGLLFTIAISYPELNLRNEVLTYFKAIEPYSRSAYLKSLFNKPENDDEELLVVKMLADASVTNEANKIIRANNLVSKYTKEIEDTLRLKTADVRRNAIALILSLESSQLLEATENLVKDKNGNKRLAGLDILTRVKEKPDFAKEKIEKIVAAIKEPTDPEKILIDGLVGKVETTESSDLYDKTYKFELPYEVKEVKKLSKNVKKNKDGVYILEKSVDAKDIFTKTEDELFELVKKFNALIVNNGTHEYTNAYTGEKTLLRNEFLPIVKRANYYYSVDEHLDEYPLADTWRGFYKNEIKDFSTLYQLYLLTQSHLRIENFNNVINKILHTTPGIILNKIIHHFKTFSNNEIMEKIVYLLYKEYREENKEYLFETSKAFFIELLKENPANLVYRRNKNHNYNSIFDLEYSIPTVVFKNLSEYWDERTFTENLILKLNFEKKVSSYKTRENFYSLIDIANAVELGLVEKDLLIKSIFSENIDNMSTNFRNLYNFLGIKNPHHYYYYDYEEVEKTKYSWNYDNAVKILKKYGLEVVNYVVDNELKRGDSKTKYSKLITSINRIEGVDYLIKILQALGNEKLLRSDYWYGDNTSKKEVLSYLLKVCFPSEKDDLKTFKEKIKKTNISEERLVEVAMYSSQWIELIDKFLKWKGFTSGCYYFQAHMSDVSKDKEGIIAKYSPISIEDFQAGAFDIDWFKDAYKQLGKEHFDILYESAKYITDGAKHSRARKFADAVLGKMKVKDVEKEISAKRNKDLVASYSLIPLAKNKIKDALSRYKFLQNFLKESKQFGAQRRASEAKAFEVSLENLSRNMGYSDVTRLTWAMESEMMAEMKKYFEPKKIQDYSVYIEIDELGQSSIKYEKDGKALKSLPTKIKTEKYIEEIKEVHKTLKEQYSRSRKMLEQSMEDGVKFYAYEIQTLSANPVVAPLIKDLVFKVDDILGYYEDNKLIGFDKKAKKVTLIEDIDKDTLLSIAHPFDLFNSKQWPLYQQDILEREVKQVFKQVFRELYIKTKDELKMDKSRRYAGHQIQPTKSIALLKTRRWVIDDYEGLQKVYYKENIIAKMYAMTDWYSPAEVEAPTIEDIVFYDRKTFELMTIEDVPDLIFSEVMRDIDLVVSVAHVGDVNPEASQSTIEMRRAIVEFNAKLFKLKNVTFTESHALIKGTRAEYSIHLGSGVIHQKAGATIEVLPIHSQHRGRIFLPFIDEDPKTAEIMAKVLLFAQDEKIKDIFILDQIL</sequence>
<evidence type="ECO:0000259" key="3">
    <source>
        <dbReference type="Pfam" id="PF24879"/>
    </source>
</evidence>
<dbReference type="Pfam" id="PF18991">
    <property type="entry name" value="DUF5724"/>
    <property type="match status" value="1"/>
</dbReference>
<protein>
    <recommendedName>
        <fullName evidence="6">DUF4132 domain-containing protein</fullName>
    </recommendedName>
</protein>
<accession>D4CU47</accession>
<dbReference type="Proteomes" id="UP000003748">
    <property type="component" value="Unassembled WGS sequence"/>
</dbReference>
<reference evidence="4 5" key="1">
    <citation type="submission" date="2010-02" db="EMBL/GenBank/DDBJ databases">
        <authorList>
            <person name="Weinstock G."/>
            <person name="Sodergren E."/>
            <person name="Clifton S."/>
            <person name="Fulton L."/>
            <person name="Fulton B."/>
            <person name="Courtney L."/>
            <person name="Fronick C."/>
            <person name="Harrison M."/>
            <person name="Strong C."/>
            <person name="Farmer C."/>
            <person name="Delahaunty K."/>
            <person name="Markovic C."/>
            <person name="Hall O."/>
            <person name="Minx P."/>
            <person name="Tomlinson C."/>
            <person name="Mitreva M."/>
            <person name="Nelson J."/>
            <person name="Hou S."/>
            <person name="Wollam A."/>
            <person name="Pepin K.H."/>
            <person name="Johnson M."/>
            <person name="Bhonagiri V."/>
            <person name="Zhang X."/>
            <person name="Suruliraj S."/>
            <person name="Warren W."/>
            <person name="Chinwalla A."/>
            <person name="Mardis E.R."/>
            <person name="Wilson R.K."/>
        </authorList>
    </citation>
    <scope>NUCLEOTIDE SEQUENCE [LARGE SCALE GENOMIC DNA]</scope>
    <source>
        <strain evidence="4 5">ATCC 33693</strain>
    </source>
</reference>
<feature type="domain" description="DUF4132" evidence="1">
    <location>
        <begin position="1320"/>
        <end position="1498"/>
    </location>
</feature>
<feature type="domain" description="DUF7737" evidence="3">
    <location>
        <begin position="1588"/>
        <end position="1689"/>
    </location>
</feature>
<name>D4CU47_9FUSO</name>
<evidence type="ECO:0008006" key="6">
    <source>
        <dbReference type="Google" id="ProtNLM"/>
    </source>
</evidence>
<dbReference type="InterPro" id="IPR025406">
    <property type="entry name" value="DUF4132"/>
</dbReference>
<dbReference type="InterPro" id="IPR043782">
    <property type="entry name" value="DUF5724"/>
</dbReference>
<evidence type="ECO:0000259" key="1">
    <source>
        <dbReference type="Pfam" id="PF13569"/>
    </source>
</evidence>
<dbReference type="Pfam" id="PF24879">
    <property type="entry name" value="DUF7737"/>
    <property type="match status" value="1"/>
</dbReference>
<evidence type="ECO:0000313" key="4">
    <source>
        <dbReference type="EMBL" id="EFE87158.1"/>
    </source>
</evidence>
<comment type="caution">
    <text evidence="4">The sequence shown here is derived from an EMBL/GenBank/DDBJ whole genome shotgun (WGS) entry which is preliminary data.</text>
</comment>